<dbReference type="GO" id="GO:0003677">
    <property type="term" value="F:DNA binding"/>
    <property type="evidence" value="ECO:0007669"/>
    <property type="project" value="InterPro"/>
</dbReference>
<evidence type="ECO:0000259" key="10">
    <source>
        <dbReference type="Pfam" id="PF03372"/>
    </source>
</evidence>
<keyword evidence="12" id="KW-1185">Reference proteome</keyword>
<sequence length="344" mass="36173">MPPKKKADQQEEAPAAKKTAAAASAIAANASKITTSAKAIAAGKADMIERTPTPRKPRAESGLVLVHWNVGGLNGLLNGKNADERKALLSALVEAEKPDVLAISEHKLQQKNVAAAEAALLGLLPGYTAHWAVCTAKNGYSGVVCLVRSGVEVSSVSLDAVESINEGRTVSIEFPDCHAVAAYVPNAGQDLKRLDYRIDTWEPAMRSYLQTLQASGKPVVLFGDLNVAHLDADIWNVTAKHVPKSAGCTPRERAAFGALLASGPFVDCFRQLWPDASGAFSYWSTRSGNQLLNRGLRLDYAVASASLAAPGAALSLHDCAYLAEYAPNGDHAPSLVALARTAAA</sequence>
<dbReference type="AlphaFoldDB" id="A0A0D3IFL5"/>
<organism evidence="11 12">
    <name type="scientific">Emiliania huxleyi (strain CCMP1516)</name>
    <dbReference type="NCBI Taxonomy" id="280463"/>
    <lineage>
        <taxon>Eukaryota</taxon>
        <taxon>Haptista</taxon>
        <taxon>Haptophyta</taxon>
        <taxon>Prymnesiophyceae</taxon>
        <taxon>Isochrysidales</taxon>
        <taxon>Noelaerhabdaceae</taxon>
        <taxon>Emiliania</taxon>
    </lineage>
</organism>
<keyword evidence="7" id="KW-0464">Manganese</keyword>
<comment type="cofactor">
    <cofactor evidence="7 9">
        <name>Mg(2+)</name>
        <dbReference type="ChEBI" id="CHEBI:18420"/>
    </cofactor>
    <cofactor evidence="7 9">
        <name>Mn(2+)</name>
        <dbReference type="ChEBI" id="CHEBI:29035"/>
    </cofactor>
    <text evidence="7 9">Probably binds two magnesium or manganese ions per subunit.</text>
</comment>
<dbReference type="NCBIfam" id="TIGR00633">
    <property type="entry name" value="xth"/>
    <property type="match status" value="1"/>
</dbReference>
<keyword evidence="3 7" id="KW-0479">Metal-binding</keyword>
<dbReference type="EnsemblProtists" id="EOD10050">
    <property type="protein sequence ID" value="EOD10050"/>
    <property type="gene ID" value="EMIHUDRAFT_216212"/>
</dbReference>
<dbReference type="GO" id="GO:0008311">
    <property type="term" value="F:double-stranded DNA 3'-5' DNA exonuclease activity"/>
    <property type="evidence" value="ECO:0007669"/>
    <property type="project" value="TreeGrafter"/>
</dbReference>
<feature type="binding site" evidence="7">
    <location>
        <position position="330"/>
    </location>
    <ligand>
        <name>Mg(2+)</name>
        <dbReference type="ChEBI" id="CHEBI:18420"/>
        <label>1</label>
    </ligand>
</feature>
<feature type="site" description="Important for catalytic activity" evidence="8">
    <location>
        <position position="299"/>
    </location>
</feature>
<dbReference type="HOGENOM" id="CLU_027539_1_2_1"/>
<feature type="binding site" evidence="7">
    <location>
        <position position="331"/>
    </location>
    <ligand>
        <name>Mg(2+)</name>
        <dbReference type="ChEBI" id="CHEBI:18420"/>
        <label>1</label>
    </ligand>
</feature>
<dbReference type="PANTHER" id="PTHR22748">
    <property type="entry name" value="AP ENDONUCLEASE"/>
    <property type="match status" value="1"/>
</dbReference>
<dbReference type="GO" id="GO:0046872">
    <property type="term" value="F:metal ion binding"/>
    <property type="evidence" value="ECO:0007669"/>
    <property type="project" value="UniProtKB-KW"/>
</dbReference>
<feature type="binding site" evidence="7">
    <location>
        <position position="69"/>
    </location>
    <ligand>
        <name>Mg(2+)</name>
        <dbReference type="ChEBI" id="CHEBI:18420"/>
        <label>1</label>
    </ligand>
</feature>
<name>A0A0D3IFL5_EMIH1</name>
<evidence type="ECO:0000256" key="2">
    <source>
        <dbReference type="ARBA" id="ARBA00007092"/>
    </source>
</evidence>
<dbReference type="eggNOG" id="KOG1294">
    <property type="taxonomic scope" value="Eukaryota"/>
</dbReference>
<reference evidence="11" key="2">
    <citation type="submission" date="2024-10" db="UniProtKB">
        <authorList>
            <consortium name="EnsemblProtists"/>
        </authorList>
    </citation>
    <scope>IDENTIFICATION</scope>
</reference>
<dbReference type="PROSITE" id="PS00728">
    <property type="entry name" value="AP_NUCLEASE_F1_3"/>
    <property type="match status" value="1"/>
</dbReference>
<keyword evidence="4" id="KW-0378">Hydrolase</keyword>
<feature type="binding site" evidence="7">
    <location>
        <position position="226"/>
    </location>
    <ligand>
        <name>Mg(2+)</name>
        <dbReference type="ChEBI" id="CHEBI:18420"/>
        <label>1</label>
    </ligand>
</feature>
<dbReference type="GO" id="GO:0003906">
    <property type="term" value="F:DNA-(apurinic or apyrimidinic site) endonuclease activity"/>
    <property type="evidence" value="ECO:0007669"/>
    <property type="project" value="TreeGrafter"/>
</dbReference>
<dbReference type="CDD" id="cd09087">
    <property type="entry name" value="Ape1-like_AP-endo"/>
    <property type="match status" value="1"/>
</dbReference>
<dbReference type="RefSeq" id="XP_005762479.1">
    <property type="nucleotide sequence ID" value="XM_005762422.1"/>
</dbReference>
<dbReference type="STRING" id="2903.R1D688"/>
<proteinExistence type="inferred from homology"/>
<dbReference type="PROSITE" id="PS51435">
    <property type="entry name" value="AP_NUCLEASE_F1_4"/>
    <property type="match status" value="1"/>
</dbReference>
<evidence type="ECO:0000256" key="7">
    <source>
        <dbReference type="PIRSR" id="PIRSR604808-2"/>
    </source>
</evidence>
<evidence type="ECO:0000256" key="3">
    <source>
        <dbReference type="ARBA" id="ARBA00022723"/>
    </source>
</evidence>
<dbReference type="KEGG" id="ehx:EMIHUDRAFT_216212"/>
<dbReference type="InterPro" id="IPR020848">
    <property type="entry name" value="AP_endonuclease_F1_CS"/>
</dbReference>
<dbReference type="Gene3D" id="3.60.10.10">
    <property type="entry name" value="Endonuclease/exonuclease/phosphatase"/>
    <property type="match status" value="1"/>
</dbReference>
<dbReference type="GO" id="GO:0005634">
    <property type="term" value="C:nucleus"/>
    <property type="evidence" value="ECO:0007669"/>
    <property type="project" value="TreeGrafter"/>
</dbReference>
<evidence type="ECO:0000256" key="1">
    <source>
        <dbReference type="ARBA" id="ARBA00001936"/>
    </source>
</evidence>
<evidence type="ECO:0000313" key="11">
    <source>
        <dbReference type="EnsemblProtists" id="EOD10050"/>
    </source>
</evidence>
<dbReference type="Pfam" id="PF03372">
    <property type="entry name" value="Exo_endo_phos"/>
    <property type="match status" value="1"/>
</dbReference>
<reference evidence="12" key="1">
    <citation type="journal article" date="2013" name="Nature">
        <title>Pan genome of the phytoplankton Emiliania underpins its global distribution.</title>
        <authorList>
            <person name="Read B.A."/>
            <person name="Kegel J."/>
            <person name="Klute M.J."/>
            <person name="Kuo A."/>
            <person name="Lefebvre S.C."/>
            <person name="Maumus F."/>
            <person name="Mayer C."/>
            <person name="Miller J."/>
            <person name="Monier A."/>
            <person name="Salamov A."/>
            <person name="Young J."/>
            <person name="Aguilar M."/>
            <person name="Claverie J.M."/>
            <person name="Frickenhaus S."/>
            <person name="Gonzalez K."/>
            <person name="Herman E.K."/>
            <person name="Lin Y.C."/>
            <person name="Napier J."/>
            <person name="Ogata H."/>
            <person name="Sarno A.F."/>
            <person name="Shmutz J."/>
            <person name="Schroeder D."/>
            <person name="de Vargas C."/>
            <person name="Verret F."/>
            <person name="von Dassow P."/>
            <person name="Valentin K."/>
            <person name="Van de Peer Y."/>
            <person name="Wheeler G."/>
            <person name="Dacks J.B."/>
            <person name="Delwiche C.F."/>
            <person name="Dyhrman S.T."/>
            <person name="Glockner G."/>
            <person name="John U."/>
            <person name="Richards T."/>
            <person name="Worden A.Z."/>
            <person name="Zhang X."/>
            <person name="Grigoriev I.V."/>
            <person name="Allen A.E."/>
            <person name="Bidle K."/>
            <person name="Borodovsky M."/>
            <person name="Bowler C."/>
            <person name="Brownlee C."/>
            <person name="Cock J.M."/>
            <person name="Elias M."/>
            <person name="Gladyshev V.N."/>
            <person name="Groth M."/>
            <person name="Guda C."/>
            <person name="Hadaegh A."/>
            <person name="Iglesias-Rodriguez M.D."/>
            <person name="Jenkins J."/>
            <person name="Jones B.M."/>
            <person name="Lawson T."/>
            <person name="Leese F."/>
            <person name="Lindquist E."/>
            <person name="Lobanov A."/>
            <person name="Lomsadze A."/>
            <person name="Malik S.B."/>
            <person name="Marsh M.E."/>
            <person name="Mackinder L."/>
            <person name="Mock T."/>
            <person name="Mueller-Roeber B."/>
            <person name="Pagarete A."/>
            <person name="Parker M."/>
            <person name="Probert I."/>
            <person name="Quesneville H."/>
            <person name="Raines C."/>
            <person name="Rensing S.A."/>
            <person name="Riano-Pachon D.M."/>
            <person name="Richier S."/>
            <person name="Rokitta S."/>
            <person name="Shiraiwa Y."/>
            <person name="Soanes D.M."/>
            <person name="van der Giezen M."/>
            <person name="Wahlund T.M."/>
            <person name="Williams B."/>
            <person name="Wilson W."/>
            <person name="Wolfe G."/>
            <person name="Wurch L.L."/>
        </authorList>
    </citation>
    <scope>NUCLEOTIDE SEQUENCE</scope>
</reference>
<feature type="site" description="Transition state stabilizer" evidence="8">
    <location>
        <position position="226"/>
    </location>
</feature>
<keyword evidence="9" id="KW-0234">DNA repair</keyword>
<protein>
    <recommendedName>
        <fullName evidence="10">Endonuclease/exonuclease/phosphatase domain-containing protein</fullName>
    </recommendedName>
</protein>
<feature type="binding site" evidence="7">
    <location>
        <position position="224"/>
    </location>
    <ligand>
        <name>Mg(2+)</name>
        <dbReference type="ChEBI" id="CHEBI:18420"/>
        <label>1</label>
    </ligand>
</feature>
<feature type="active site" evidence="6">
    <location>
        <position position="183"/>
    </location>
</feature>
<evidence type="ECO:0000313" key="12">
    <source>
        <dbReference type="Proteomes" id="UP000013827"/>
    </source>
</evidence>
<feature type="active site" description="Proton donor/acceptor" evidence="6">
    <location>
        <position position="224"/>
    </location>
</feature>
<evidence type="ECO:0000256" key="5">
    <source>
        <dbReference type="ARBA" id="ARBA00022842"/>
    </source>
</evidence>
<dbReference type="GO" id="GO:0006284">
    <property type="term" value="P:base-excision repair"/>
    <property type="evidence" value="ECO:0007669"/>
    <property type="project" value="TreeGrafter"/>
</dbReference>
<dbReference type="OMA" id="WWSYRGR"/>
<evidence type="ECO:0000256" key="6">
    <source>
        <dbReference type="PIRSR" id="PIRSR604808-1"/>
    </source>
</evidence>
<evidence type="ECO:0000256" key="9">
    <source>
        <dbReference type="RuleBase" id="RU362131"/>
    </source>
</evidence>
<keyword evidence="5 7" id="KW-0460">Magnesium</keyword>
<feature type="active site" description="Proton acceptor" evidence="6">
    <location>
        <position position="331"/>
    </location>
</feature>
<feature type="binding site" evidence="7">
    <location>
        <position position="105"/>
    </location>
    <ligand>
        <name>Mg(2+)</name>
        <dbReference type="ChEBI" id="CHEBI:18420"/>
        <label>1</label>
    </ligand>
</feature>
<evidence type="ECO:0000256" key="8">
    <source>
        <dbReference type="PIRSR" id="PIRSR604808-3"/>
    </source>
</evidence>
<keyword evidence="9" id="KW-0227">DNA damage</keyword>
<feature type="site" description="Interaction with DNA substrate" evidence="8">
    <location>
        <position position="331"/>
    </location>
</feature>
<dbReference type="Proteomes" id="UP000013827">
    <property type="component" value="Unassembled WGS sequence"/>
</dbReference>
<evidence type="ECO:0000256" key="4">
    <source>
        <dbReference type="ARBA" id="ARBA00022801"/>
    </source>
</evidence>
<dbReference type="GO" id="GO:0008081">
    <property type="term" value="F:phosphoric diester hydrolase activity"/>
    <property type="evidence" value="ECO:0007669"/>
    <property type="project" value="TreeGrafter"/>
</dbReference>
<comment type="cofactor">
    <cofactor evidence="1">
        <name>Mn(2+)</name>
        <dbReference type="ChEBI" id="CHEBI:29035"/>
    </cofactor>
</comment>
<dbReference type="PANTHER" id="PTHR22748:SF6">
    <property type="entry name" value="DNA-(APURINIC OR APYRIMIDINIC SITE) ENDONUCLEASE"/>
    <property type="match status" value="1"/>
</dbReference>
<dbReference type="SUPFAM" id="SSF56219">
    <property type="entry name" value="DNase I-like"/>
    <property type="match status" value="1"/>
</dbReference>
<accession>A0A0D3IFL5</accession>
<dbReference type="PaxDb" id="2903-EOD10050"/>
<dbReference type="InterPro" id="IPR004808">
    <property type="entry name" value="AP_endonuc_1"/>
</dbReference>
<dbReference type="InterPro" id="IPR005135">
    <property type="entry name" value="Endo/exonuclease/phosphatase"/>
</dbReference>
<dbReference type="InterPro" id="IPR036691">
    <property type="entry name" value="Endo/exonu/phosph_ase_sf"/>
</dbReference>
<comment type="similarity">
    <text evidence="2 9">Belongs to the DNA repair enzymes AP/ExoA family.</text>
</comment>
<dbReference type="GeneID" id="17256238"/>
<feature type="domain" description="Endonuclease/exonuclease/phosphatase" evidence="10">
    <location>
        <begin position="67"/>
        <end position="312"/>
    </location>
</feature>